<name>A0A0G4PBT6_PENC3</name>
<feature type="coiled-coil region" evidence="1">
    <location>
        <begin position="145"/>
        <end position="172"/>
    </location>
</feature>
<feature type="compositionally biased region" description="Basic and acidic residues" evidence="2">
    <location>
        <begin position="86"/>
        <end position="121"/>
    </location>
</feature>
<proteinExistence type="predicted"/>
<protein>
    <recommendedName>
        <fullName evidence="5">Maintenance of telomere capping protein 1</fullName>
    </recommendedName>
</protein>
<sequence length="509" mass="54570">MPPKAPKPTSDELLAQFDDLGLDKSGNKTAKAIVSDNAKGGQEDILAELDHLATQRPASGPGTPRLSSDKPRSSTRSPRPSATIDRPTEDKAPVRQSEETSRSSRPETKPETKPEQPKTEPENVPAQQSAEEGAGWWGGWSGGLFATATAAMKQAEAAVKEIQNNEEAQKWAQQVKGNVGALRDLGGELRDRAIPTFTNLIHTLAPPISSHERLQIHVTHDMSGYPGIDPLVYAVFSRVMSQVEGGDLLVIQRGQESSPKRGIDVTGYMTSAGWNDGPWWRTVTPGQPRSISSVRGTVEGSKLARASAESYATEYFSSRGGVEEAAKHASEVLSESNPVRSSDIFLAIQAISQTTSKDLFQAGATGEKATEGVVEADTQEEEISFALYLHDPIHGIAFHAISQSIPQTWIEWLDASVPAAENPEAEDANVQRVVVPEAIAEVIESGGVDPREWVSEWIKETLSLTAGIIAQRYVARRMGVGEGGIGKGKMRAEQASTVDSGAGEAARAL</sequence>
<keyword evidence="4" id="KW-1185">Reference proteome</keyword>
<dbReference type="STRING" id="1429867.A0A0G4PBT6"/>
<evidence type="ECO:0000313" key="3">
    <source>
        <dbReference type="EMBL" id="CRL23745.1"/>
    </source>
</evidence>
<gene>
    <name evidence="3" type="ORF">PCAMFM013_S010g000183</name>
</gene>
<evidence type="ECO:0008006" key="5">
    <source>
        <dbReference type="Google" id="ProtNLM"/>
    </source>
</evidence>
<evidence type="ECO:0000256" key="2">
    <source>
        <dbReference type="SAM" id="MobiDB-lite"/>
    </source>
</evidence>
<reference evidence="3 4" key="1">
    <citation type="journal article" date="2014" name="Nat. Commun.">
        <title>Multiple recent horizontal transfers of a large genomic region in cheese making fungi.</title>
        <authorList>
            <person name="Cheeseman K."/>
            <person name="Ropars J."/>
            <person name="Renault P."/>
            <person name="Dupont J."/>
            <person name="Gouzy J."/>
            <person name="Branca A."/>
            <person name="Abraham A.L."/>
            <person name="Ceppi M."/>
            <person name="Conseiller E."/>
            <person name="Debuchy R."/>
            <person name="Malagnac F."/>
            <person name="Goarin A."/>
            <person name="Silar P."/>
            <person name="Lacoste S."/>
            <person name="Sallet E."/>
            <person name="Bensimon A."/>
            <person name="Giraud T."/>
            <person name="Brygoo Y."/>
        </authorList>
    </citation>
    <scope>NUCLEOTIDE SEQUENCE [LARGE SCALE GENOMIC DNA]</scope>
    <source>
        <strain evidence="4">FM 013</strain>
    </source>
</reference>
<dbReference type="Pfam" id="PF10310">
    <property type="entry name" value="DUF5427"/>
    <property type="match status" value="1"/>
</dbReference>
<accession>A0A0G4PBT6</accession>
<feature type="region of interest" description="Disordered" evidence="2">
    <location>
        <begin position="34"/>
        <end position="138"/>
    </location>
</feature>
<dbReference type="PANTHER" id="PTHR28265:SF1">
    <property type="entry name" value="MAINTENANCE OF TELOMERE CAPPING PROTEIN 1"/>
    <property type="match status" value="1"/>
</dbReference>
<feature type="region of interest" description="Disordered" evidence="2">
    <location>
        <begin position="485"/>
        <end position="509"/>
    </location>
</feature>
<evidence type="ECO:0000256" key="1">
    <source>
        <dbReference type="SAM" id="Coils"/>
    </source>
</evidence>
<dbReference type="EMBL" id="HG793143">
    <property type="protein sequence ID" value="CRL23745.1"/>
    <property type="molecule type" value="Genomic_DNA"/>
</dbReference>
<keyword evidence="1" id="KW-0175">Coiled coil</keyword>
<evidence type="ECO:0000313" key="4">
    <source>
        <dbReference type="Proteomes" id="UP000053732"/>
    </source>
</evidence>
<dbReference type="PANTHER" id="PTHR28265">
    <property type="entry name" value="MAINTENANCE OF TELOMERE CAPPING PROTEIN 1"/>
    <property type="match status" value="1"/>
</dbReference>
<dbReference type="InterPro" id="IPR018814">
    <property type="entry name" value="DUF5427"/>
</dbReference>
<organism evidence="3 4">
    <name type="scientific">Penicillium camemberti (strain FM 013)</name>
    <dbReference type="NCBI Taxonomy" id="1429867"/>
    <lineage>
        <taxon>Eukaryota</taxon>
        <taxon>Fungi</taxon>
        <taxon>Dikarya</taxon>
        <taxon>Ascomycota</taxon>
        <taxon>Pezizomycotina</taxon>
        <taxon>Eurotiomycetes</taxon>
        <taxon>Eurotiomycetidae</taxon>
        <taxon>Eurotiales</taxon>
        <taxon>Aspergillaceae</taxon>
        <taxon>Penicillium</taxon>
    </lineage>
</organism>
<dbReference type="AlphaFoldDB" id="A0A0G4PBT6"/>
<dbReference type="Proteomes" id="UP000053732">
    <property type="component" value="Unassembled WGS sequence"/>
</dbReference>